<evidence type="ECO:0000313" key="3">
    <source>
        <dbReference type="Proteomes" id="UP000239322"/>
    </source>
</evidence>
<evidence type="ECO:0000256" key="1">
    <source>
        <dbReference type="SAM" id="MobiDB-lite"/>
    </source>
</evidence>
<gene>
    <name evidence="2" type="ORF">C6N75_08350</name>
</gene>
<comment type="caution">
    <text evidence="2">The sequence shown here is derived from an EMBL/GenBank/DDBJ whole genome shotgun (WGS) entry which is preliminary data.</text>
</comment>
<sequence>MLSWDALDPRAWPGVADMEPADIARVLALYTRRVITPRGSTAVCGLELMTALRPPTRAVQDRGTGQWVPGRHPGSLGTEPIDPAPPEAVPEHPVVVNTGWRGGFLDEEAYQWVRDVDLLSDAECLLPYAVGLDLNTAFLAAAARLTVGLSAPEHVVHPVFDKKIPGSWYVDLSHIRLDPRLPSPLSLIHIS</sequence>
<dbReference type="AlphaFoldDB" id="A0A2S9PZ82"/>
<reference evidence="2 3" key="1">
    <citation type="submission" date="2018-03" db="EMBL/GenBank/DDBJ databases">
        <title>Novel Streptomyces sp. from soil.</title>
        <authorList>
            <person name="Tan G.Y.A."/>
            <person name="Lee Z.Y."/>
        </authorList>
    </citation>
    <scope>NUCLEOTIDE SEQUENCE [LARGE SCALE GENOMIC DNA]</scope>
    <source>
        <strain evidence="2 3">ST5x</strain>
    </source>
</reference>
<organism evidence="2 3">
    <name type="scientific">Streptomyces solincola</name>
    <dbReference type="NCBI Taxonomy" id="2100817"/>
    <lineage>
        <taxon>Bacteria</taxon>
        <taxon>Bacillati</taxon>
        <taxon>Actinomycetota</taxon>
        <taxon>Actinomycetes</taxon>
        <taxon>Kitasatosporales</taxon>
        <taxon>Streptomycetaceae</taxon>
        <taxon>Streptomyces</taxon>
    </lineage>
</organism>
<protein>
    <submittedName>
        <fullName evidence="2">Transcriptional regulator</fullName>
    </submittedName>
</protein>
<keyword evidence="3" id="KW-1185">Reference proteome</keyword>
<feature type="non-terminal residue" evidence="2">
    <location>
        <position position="191"/>
    </location>
</feature>
<dbReference type="EMBL" id="PVLV01000106">
    <property type="protein sequence ID" value="PRH79667.1"/>
    <property type="molecule type" value="Genomic_DNA"/>
</dbReference>
<name>A0A2S9PZ82_9ACTN</name>
<evidence type="ECO:0000313" key="2">
    <source>
        <dbReference type="EMBL" id="PRH79667.1"/>
    </source>
</evidence>
<accession>A0A2S9PZ82</accession>
<feature type="region of interest" description="Disordered" evidence="1">
    <location>
        <begin position="59"/>
        <end position="82"/>
    </location>
</feature>
<dbReference type="Proteomes" id="UP000239322">
    <property type="component" value="Unassembled WGS sequence"/>
</dbReference>
<proteinExistence type="predicted"/>